<dbReference type="GeneTree" id="ENSGT01050000244823"/>
<keyword evidence="4 10" id="KW-1133">Transmembrane helix</keyword>
<proteinExistence type="inferred from homology"/>
<accession>A0A7N6B4T7</accession>
<keyword evidence="8 9" id="KW-0807">Transducer</keyword>
<dbReference type="OrthoDB" id="10042731at2759"/>
<reference evidence="12" key="3">
    <citation type="submission" date="2025-09" db="UniProtKB">
        <authorList>
            <consortium name="Ensembl"/>
        </authorList>
    </citation>
    <scope>IDENTIFICATION</scope>
</reference>
<evidence type="ECO:0000256" key="5">
    <source>
        <dbReference type="ARBA" id="ARBA00023040"/>
    </source>
</evidence>
<evidence type="ECO:0000259" key="11">
    <source>
        <dbReference type="PROSITE" id="PS50262"/>
    </source>
</evidence>
<keyword evidence="13" id="KW-1185">Reference proteome</keyword>
<evidence type="ECO:0000313" key="13">
    <source>
        <dbReference type="Proteomes" id="UP000265040"/>
    </source>
</evidence>
<evidence type="ECO:0000256" key="6">
    <source>
        <dbReference type="ARBA" id="ARBA00023136"/>
    </source>
</evidence>
<name>A0A7N6B4T7_ANATE</name>
<keyword evidence="5 9" id="KW-0297">G-protein coupled receptor</keyword>
<dbReference type="GO" id="GO:0001594">
    <property type="term" value="F:trace-amine receptor activity"/>
    <property type="evidence" value="ECO:0007669"/>
    <property type="project" value="TreeGrafter"/>
</dbReference>
<gene>
    <name evidence="12" type="primary">SLC38A1</name>
</gene>
<dbReference type="PROSITE" id="PS00237">
    <property type="entry name" value="G_PROTEIN_RECEP_F1_1"/>
    <property type="match status" value="1"/>
</dbReference>
<dbReference type="InParanoid" id="A0A7N6B4T7"/>
<protein>
    <recommendedName>
        <fullName evidence="11">G-protein coupled receptors family 1 profile domain-containing protein</fullName>
    </recommendedName>
</protein>
<evidence type="ECO:0000313" key="12">
    <source>
        <dbReference type="Ensembl" id="ENSATEP00000057160.1"/>
    </source>
</evidence>
<sequence length="437" mass="49078">MEFQSSLITFILGNMINQLLFLSNGVRGGTKELLKFEICSESCQSSAASPLSLMMEEVELCFPHLNTSCWKPKLHFFNFFLNLMVSSGFSAQIIKIILCMLLSFLSRQLHTPTNLLLLSLAVSDFSVGFLWLFQIMLIDGCWFLGDLVCTLYFVLDFIITSTSIGIMILISIDRYVAICDPLHYSTKVTPKRVGVCVSLCWISSFIFLSVLMKDNLSQPGRFNSCAGECVIVLKRTEHVTSLIFYFIAPIITIIVLYMRVFFVAVSQARAMRSQIVFVSYQRSLSVSAKKSEMKAARTLGVVILLFLICTCPYFCVALIGNDSLVSASSSAFVLCLFYLNSSLNPIIYAFFYPWFRKSIRLVVTLKILKPGSCGTNILSNKNNAINQQCEILYNLHSSFVQNAGLLPVAEYFCIATMLLLLKEIIPVLLKPLIRINL</sequence>
<dbReference type="InterPro" id="IPR000276">
    <property type="entry name" value="GPCR_Rhodpsn"/>
</dbReference>
<dbReference type="SUPFAM" id="SSF81321">
    <property type="entry name" value="Family A G protein-coupled receptor-like"/>
    <property type="match status" value="1"/>
</dbReference>
<evidence type="ECO:0000256" key="1">
    <source>
        <dbReference type="ARBA" id="ARBA00004651"/>
    </source>
</evidence>
<keyword evidence="7 9" id="KW-0675">Receptor</keyword>
<dbReference type="CDD" id="cd15055">
    <property type="entry name" value="7tmA_TAARs"/>
    <property type="match status" value="1"/>
</dbReference>
<evidence type="ECO:0000256" key="9">
    <source>
        <dbReference type="RuleBase" id="RU000688"/>
    </source>
</evidence>
<feature type="transmembrane region" description="Helical" evidence="10">
    <location>
        <begin position="331"/>
        <end position="351"/>
    </location>
</feature>
<dbReference type="PANTHER" id="PTHR24249">
    <property type="entry name" value="HISTAMINE RECEPTOR-RELATED G-PROTEIN COUPLED RECEPTOR"/>
    <property type="match status" value="1"/>
</dbReference>
<feature type="domain" description="G-protein coupled receptors family 1 profile" evidence="11">
    <location>
        <begin position="95"/>
        <end position="348"/>
    </location>
</feature>
<feature type="transmembrane region" description="Helical" evidence="10">
    <location>
        <begin position="115"/>
        <end position="138"/>
    </location>
</feature>
<reference evidence="12" key="2">
    <citation type="submission" date="2025-08" db="UniProtKB">
        <authorList>
            <consortium name="Ensembl"/>
        </authorList>
    </citation>
    <scope>IDENTIFICATION</scope>
</reference>
<dbReference type="Pfam" id="PF00001">
    <property type="entry name" value="7tm_1"/>
    <property type="match status" value="1"/>
</dbReference>
<keyword evidence="3 9" id="KW-0812">Transmembrane</keyword>
<feature type="transmembrane region" description="Helical" evidence="10">
    <location>
        <begin position="299"/>
        <end position="319"/>
    </location>
</feature>
<keyword evidence="6 10" id="KW-0472">Membrane</keyword>
<feature type="transmembrane region" description="Helical" evidence="10">
    <location>
        <begin position="150"/>
        <end position="172"/>
    </location>
</feature>
<evidence type="ECO:0000256" key="7">
    <source>
        <dbReference type="ARBA" id="ARBA00023170"/>
    </source>
</evidence>
<evidence type="ECO:0000256" key="8">
    <source>
        <dbReference type="ARBA" id="ARBA00023224"/>
    </source>
</evidence>
<comment type="subcellular location">
    <subcellularLocation>
        <location evidence="1">Cell membrane</location>
        <topology evidence="1">Multi-pass membrane protein</topology>
    </subcellularLocation>
</comment>
<feature type="transmembrane region" description="Helical" evidence="10">
    <location>
        <begin position="242"/>
        <end position="265"/>
    </location>
</feature>
<feature type="transmembrane region" description="Helical" evidence="10">
    <location>
        <begin position="193"/>
        <end position="212"/>
    </location>
</feature>
<organism evidence="12 13">
    <name type="scientific">Anabas testudineus</name>
    <name type="common">Climbing perch</name>
    <name type="synonym">Anthias testudineus</name>
    <dbReference type="NCBI Taxonomy" id="64144"/>
    <lineage>
        <taxon>Eukaryota</taxon>
        <taxon>Metazoa</taxon>
        <taxon>Chordata</taxon>
        <taxon>Craniata</taxon>
        <taxon>Vertebrata</taxon>
        <taxon>Euteleostomi</taxon>
        <taxon>Actinopterygii</taxon>
        <taxon>Neopterygii</taxon>
        <taxon>Teleostei</taxon>
        <taxon>Neoteleostei</taxon>
        <taxon>Acanthomorphata</taxon>
        <taxon>Anabantaria</taxon>
        <taxon>Anabantiformes</taxon>
        <taxon>Anabantoidei</taxon>
        <taxon>Anabantidae</taxon>
        <taxon>Anabas</taxon>
    </lineage>
</organism>
<dbReference type="GO" id="GO:0005886">
    <property type="term" value="C:plasma membrane"/>
    <property type="evidence" value="ECO:0007669"/>
    <property type="project" value="UniProtKB-SubCell"/>
</dbReference>
<dbReference type="PANTHER" id="PTHR24249:SF381">
    <property type="entry name" value="TRACE AMINE ASSOCIATED RECEPTOR 19P-RELATED"/>
    <property type="match status" value="1"/>
</dbReference>
<evidence type="ECO:0000256" key="2">
    <source>
        <dbReference type="ARBA" id="ARBA00022475"/>
    </source>
</evidence>
<dbReference type="InterPro" id="IPR017452">
    <property type="entry name" value="GPCR_Rhodpsn_7TM"/>
</dbReference>
<evidence type="ECO:0000256" key="4">
    <source>
        <dbReference type="ARBA" id="ARBA00022989"/>
    </source>
</evidence>
<dbReference type="PRINTS" id="PR00237">
    <property type="entry name" value="GPCRRHODOPSN"/>
</dbReference>
<dbReference type="Proteomes" id="UP000265040">
    <property type="component" value="Chromosome 21"/>
</dbReference>
<feature type="transmembrane region" description="Helical" evidence="10">
    <location>
        <begin position="79"/>
        <end position="103"/>
    </location>
</feature>
<dbReference type="AlphaFoldDB" id="A0A7N6B4T7"/>
<dbReference type="InterPro" id="IPR050569">
    <property type="entry name" value="TAAR"/>
</dbReference>
<comment type="similarity">
    <text evidence="9">Belongs to the G-protein coupled receptor 1 family.</text>
</comment>
<evidence type="ECO:0000256" key="10">
    <source>
        <dbReference type="SAM" id="Phobius"/>
    </source>
</evidence>
<evidence type="ECO:0000256" key="3">
    <source>
        <dbReference type="ARBA" id="ARBA00022692"/>
    </source>
</evidence>
<dbReference type="Ensembl" id="ENSATET00000064609.1">
    <property type="protein sequence ID" value="ENSATEP00000057160.1"/>
    <property type="gene ID" value="ENSATEG00000025659.1"/>
</dbReference>
<dbReference type="PROSITE" id="PS50262">
    <property type="entry name" value="G_PROTEIN_RECEP_F1_2"/>
    <property type="match status" value="1"/>
</dbReference>
<keyword evidence="2" id="KW-1003">Cell membrane</keyword>
<dbReference type="Gene3D" id="1.20.1070.10">
    <property type="entry name" value="Rhodopsin 7-helix transmembrane proteins"/>
    <property type="match status" value="1"/>
</dbReference>
<reference evidence="12" key="1">
    <citation type="submission" date="2021-04" db="EMBL/GenBank/DDBJ databases">
        <authorList>
            <consortium name="Wellcome Sanger Institute Data Sharing"/>
        </authorList>
    </citation>
    <scope>NUCLEOTIDE SEQUENCE [LARGE SCALE GENOMIC DNA]</scope>
</reference>